<keyword evidence="2" id="KW-1185">Reference proteome</keyword>
<gene>
    <name evidence="1" type="primary">Dper\GL14525</name>
    <name evidence="1" type="ORF">Dper_GL14525</name>
</gene>
<dbReference type="EMBL" id="CH479193">
    <property type="protein sequence ID" value="EDW26914.1"/>
    <property type="molecule type" value="Genomic_DNA"/>
</dbReference>
<reference evidence="1 2" key="1">
    <citation type="journal article" date="2007" name="Nature">
        <title>Evolution of genes and genomes on the Drosophila phylogeny.</title>
        <authorList>
            <consortium name="Drosophila 12 Genomes Consortium"/>
            <person name="Clark A.G."/>
            <person name="Eisen M.B."/>
            <person name="Smith D.R."/>
            <person name="Bergman C.M."/>
            <person name="Oliver B."/>
            <person name="Markow T.A."/>
            <person name="Kaufman T.C."/>
            <person name="Kellis M."/>
            <person name="Gelbart W."/>
            <person name="Iyer V.N."/>
            <person name="Pollard D.A."/>
            <person name="Sackton T.B."/>
            <person name="Larracuente A.M."/>
            <person name="Singh N.D."/>
            <person name="Abad J.P."/>
            <person name="Abt D.N."/>
            <person name="Adryan B."/>
            <person name="Aguade M."/>
            <person name="Akashi H."/>
            <person name="Anderson W.W."/>
            <person name="Aquadro C.F."/>
            <person name="Ardell D.H."/>
            <person name="Arguello R."/>
            <person name="Artieri C.G."/>
            <person name="Barbash D.A."/>
            <person name="Barker D."/>
            <person name="Barsanti P."/>
            <person name="Batterham P."/>
            <person name="Batzoglou S."/>
            <person name="Begun D."/>
            <person name="Bhutkar A."/>
            <person name="Blanco E."/>
            <person name="Bosak S.A."/>
            <person name="Bradley R.K."/>
            <person name="Brand A.D."/>
            <person name="Brent M.R."/>
            <person name="Brooks A.N."/>
            <person name="Brown R.H."/>
            <person name="Butlin R.K."/>
            <person name="Caggese C."/>
            <person name="Calvi B.R."/>
            <person name="Bernardo de Carvalho A."/>
            <person name="Caspi A."/>
            <person name="Castrezana S."/>
            <person name="Celniker S.E."/>
            <person name="Chang J.L."/>
            <person name="Chapple C."/>
            <person name="Chatterji S."/>
            <person name="Chinwalla A."/>
            <person name="Civetta A."/>
            <person name="Clifton S.W."/>
            <person name="Comeron J.M."/>
            <person name="Costello J.C."/>
            <person name="Coyne J.A."/>
            <person name="Daub J."/>
            <person name="David R.G."/>
            <person name="Delcher A.L."/>
            <person name="Delehaunty K."/>
            <person name="Do C.B."/>
            <person name="Ebling H."/>
            <person name="Edwards K."/>
            <person name="Eickbush T."/>
            <person name="Evans J.D."/>
            <person name="Filipski A."/>
            <person name="Findeiss S."/>
            <person name="Freyhult E."/>
            <person name="Fulton L."/>
            <person name="Fulton R."/>
            <person name="Garcia A.C."/>
            <person name="Gardiner A."/>
            <person name="Garfield D.A."/>
            <person name="Garvin B.E."/>
            <person name="Gibson G."/>
            <person name="Gilbert D."/>
            <person name="Gnerre S."/>
            <person name="Godfrey J."/>
            <person name="Good R."/>
            <person name="Gotea V."/>
            <person name="Gravely B."/>
            <person name="Greenberg A.J."/>
            <person name="Griffiths-Jones S."/>
            <person name="Gross S."/>
            <person name="Guigo R."/>
            <person name="Gustafson E.A."/>
            <person name="Haerty W."/>
            <person name="Hahn M.W."/>
            <person name="Halligan D.L."/>
            <person name="Halpern A.L."/>
            <person name="Halter G.M."/>
            <person name="Han M.V."/>
            <person name="Heger A."/>
            <person name="Hillier L."/>
            <person name="Hinrichs A.S."/>
            <person name="Holmes I."/>
            <person name="Hoskins R.A."/>
            <person name="Hubisz M.J."/>
            <person name="Hultmark D."/>
            <person name="Huntley M.A."/>
            <person name="Jaffe D.B."/>
            <person name="Jagadeeshan S."/>
            <person name="Jeck W.R."/>
            <person name="Johnson J."/>
            <person name="Jones C.D."/>
            <person name="Jordan W.C."/>
            <person name="Karpen G.H."/>
            <person name="Kataoka E."/>
            <person name="Keightley P.D."/>
            <person name="Kheradpour P."/>
            <person name="Kirkness E.F."/>
            <person name="Koerich L.B."/>
            <person name="Kristiansen K."/>
            <person name="Kudrna D."/>
            <person name="Kulathinal R.J."/>
            <person name="Kumar S."/>
            <person name="Kwok R."/>
            <person name="Lander E."/>
            <person name="Langley C.H."/>
            <person name="Lapoint R."/>
            <person name="Lazzaro B.P."/>
            <person name="Lee S.J."/>
            <person name="Levesque L."/>
            <person name="Li R."/>
            <person name="Lin C.F."/>
            <person name="Lin M.F."/>
            <person name="Lindblad-Toh K."/>
            <person name="Llopart A."/>
            <person name="Long M."/>
            <person name="Low L."/>
            <person name="Lozovsky E."/>
            <person name="Lu J."/>
            <person name="Luo M."/>
            <person name="Machado C.A."/>
            <person name="Makalowski W."/>
            <person name="Marzo M."/>
            <person name="Matsuda M."/>
            <person name="Matzkin L."/>
            <person name="McAllister B."/>
            <person name="McBride C.S."/>
            <person name="McKernan B."/>
            <person name="McKernan K."/>
            <person name="Mendez-Lago M."/>
            <person name="Minx P."/>
            <person name="Mollenhauer M.U."/>
            <person name="Montooth K."/>
            <person name="Mount S.M."/>
            <person name="Mu X."/>
            <person name="Myers E."/>
            <person name="Negre B."/>
            <person name="Newfeld S."/>
            <person name="Nielsen R."/>
            <person name="Noor M.A."/>
            <person name="O'Grady P."/>
            <person name="Pachter L."/>
            <person name="Papaceit M."/>
            <person name="Parisi M.J."/>
            <person name="Parisi M."/>
            <person name="Parts L."/>
            <person name="Pedersen J.S."/>
            <person name="Pesole G."/>
            <person name="Phillippy A.M."/>
            <person name="Ponting C.P."/>
            <person name="Pop M."/>
            <person name="Porcelli D."/>
            <person name="Powell J.R."/>
            <person name="Prohaska S."/>
            <person name="Pruitt K."/>
            <person name="Puig M."/>
            <person name="Quesneville H."/>
            <person name="Ram K.R."/>
            <person name="Rand D."/>
            <person name="Rasmussen M.D."/>
            <person name="Reed L.K."/>
            <person name="Reenan R."/>
            <person name="Reily A."/>
            <person name="Remington K.A."/>
            <person name="Rieger T.T."/>
            <person name="Ritchie M.G."/>
            <person name="Robin C."/>
            <person name="Rogers Y.H."/>
            <person name="Rohde C."/>
            <person name="Rozas J."/>
            <person name="Rubenfield M.J."/>
            <person name="Ruiz A."/>
            <person name="Russo S."/>
            <person name="Salzberg S.L."/>
            <person name="Sanchez-Gracia A."/>
            <person name="Saranga D.J."/>
            <person name="Sato H."/>
            <person name="Schaeffer S.W."/>
            <person name="Schatz M.C."/>
            <person name="Schlenke T."/>
            <person name="Schwartz R."/>
            <person name="Segarra C."/>
            <person name="Singh R.S."/>
            <person name="Sirot L."/>
            <person name="Sirota M."/>
            <person name="Sisneros N.B."/>
            <person name="Smith C.D."/>
            <person name="Smith T.F."/>
            <person name="Spieth J."/>
            <person name="Stage D.E."/>
            <person name="Stark A."/>
            <person name="Stephan W."/>
            <person name="Strausberg R.L."/>
            <person name="Strempel S."/>
            <person name="Sturgill D."/>
            <person name="Sutton G."/>
            <person name="Sutton G.G."/>
            <person name="Tao W."/>
            <person name="Teichmann S."/>
            <person name="Tobari Y.N."/>
            <person name="Tomimura Y."/>
            <person name="Tsolas J.M."/>
            <person name="Valente V.L."/>
            <person name="Venter E."/>
            <person name="Venter J.C."/>
            <person name="Vicario S."/>
            <person name="Vieira F.G."/>
            <person name="Vilella A.J."/>
            <person name="Villasante A."/>
            <person name="Walenz B."/>
            <person name="Wang J."/>
            <person name="Wasserman M."/>
            <person name="Watts T."/>
            <person name="Wilson D."/>
            <person name="Wilson R.K."/>
            <person name="Wing R.A."/>
            <person name="Wolfner M.F."/>
            <person name="Wong A."/>
            <person name="Wong G.K."/>
            <person name="Wu C.I."/>
            <person name="Wu G."/>
            <person name="Yamamoto D."/>
            <person name="Yang H.P."/>
            <person name="Yang S.P."/>
            <person name="Yorke J.A."/>
            <person name="Yoshida K."/>
            <person name="Zdobnov E."/>
            <person name="Zhang P."/>
            <person name="Zhang Y."/>
            <person name="Zimin A.V."/>
            <person name="Baldwin J."/>
            <person name="Abdouelleil A."/>
            <person name="Abdulkadir J."/>
            <person name="Abebe A."/>
            <person name="Abera B."/>
            <person name="Abreu J."/>
            <person name="Acer S.C."/>
            <person name="Aftuck L."/>
            <person name="Alexander A."/>
            <person name="An P."/>
            <person name="Anderson E."/>
            <person name="Anderson S."/>
            <person name="Arachi H."/>
            <person name="Azer M."/>
            <person name="Bachantsang P."/>
            <person name="Barry A."/>
            <person name="Bayul T."/>
            <person name="Berlin A."/>
            <person name="Bessette D."/>
            <person name="Bloom T."/>
            <person name="Blye J."/>
            <person name="Boguslavskiy L."/>
            <person name="Bonnet C."/>
            <person name="Boukhgalter B."/>
            <person name="Bourzgui I."/>
            <person name="Brown A."/>
            <person name="Cahill P."/>
            <person name="Channer S."/>
            <person name="Cheshatsang Y."/>
            <person name="Chuda L."/>
            <person name="Citroen M."/>
            <person name="Collymore A."/>
            <person name="Cooke P."/>
            <person name="Costello M."/>
            <person name="D'Aco K."/>
            <person name="Daza R."/>
            <person name="De Haan G."/>
            <person name="DeGray S."/>
            <person name="DeMaso C."/>
            <person name="Dhargay N."/>
            <person name="Dooley K."/>
            <person name="Dooley E."/>
            <person name="Doricent M."/>
            <person name="Dorje P."/>
            <person name="Dorjee K."/>
            <person name="Dupes A."/>
            <person name="Elong R."/>
            <person name="Falk J."/>
            <person name="Farina A."/>
            <person name="Faro S."/>
            <person name="Ferguson D."/>
            <person name="Fisher S."/>
            <person name="Foley C.D."/>
            <person name="Franke A."/>
            <person name="Friedrich D."/>
            <person name="Gadbois L."/>
            <person name="Gearin G."/>
            <person name="Gearin C.R."/>
            <person name="Giannoukos G."/>
            <person name="Goode T."/>
            <person name="Graham J."/>
            <person name="Grandbois E."/>
            <person name="Grewal S."/>
            <person name="Gyaltsen K."/>
            <person name="Hafez N."/>
            <person name="Hagos B."/>
            <person name="Hall J."/>
            <person name="Henson C."/>
            <person name="Hollinger A."/>
            <person name="Honan T."/>
            <person name="Huard M.D."/>
            <person name="Hughes L."/>
            <person name="Hurhula B."/>
            <person name="Husby M.E."/>
            <person name="Kamat A."/>
            <person name="Kanga B."/>
            <person name="Kashin S."/>
            <person name="Khazanovich D."/>
            <person name="Kisner P."/>
            <person name="Lance K."/>
            <person name="Lara M."/>
            <person name="Lee W."/>
            <person name="Lennon N."/>
            <person name="Letendre F."/>
            <person name="LeVine R."/>
            <person name="Lipovsky A."/>
            <person name="Liu X."/>
            <person name="Liu J."/>
            <person name="Liu S."/>
            <person name="Lokyitsang T."/>
            <person name="Lokyitsang Y."/>
            <person name="Lubonja R."/>
            <person name="Lui A."/>
            <person name="MacDonald P."/>
            <person name="Magnisalis V."/>
            <person name="Maru K."/>
            <person name="Matthews C."/>
            <person name="McCusker W."/>
            <person name="McDonough S."/>
            <person name="Mehta T."/>
            <person name="Meldrim J."/>
            <person name="Meneus L."/>
            <person name="Mihai O."/>
            <person name="Mihalev A."/>
            <person name="Mihova T."/>
            <person name="Mittelman R."/>
            <person name="Mlenga V."/>
            <person name="Montmayeur A."/>
            <person name="Mulrain L."/>
            <person name="Navidi A."/>
            <person name="Naylor J."/>
            <person name="Negash T."/>
            <person name="Nguyen T."/>
            <person name="Nguyen N."/>
            <person name="Nicol R."/>
            <person name="Norbu C."/>
            <person name="Norbu N."/>
            <person name="Novod N."/>
            <person name="O'Neill B."/>
            <person name="Osman S."/>
            <person name="Markiewicz E."/>
            <person name="Oyono O.L."/>
            <person name="Patti C."/>
            <person name="Phunkhang P."/>
            <person name="Pierre F."/>
            <person name="Priest M."/>
            <person name="Raghuraman S."/>
            <person name="Rege F."/>
            <person name="Reyes R."/>
            <person name="Rise C."/>
            <person name="Rogov P."/>
            <person name="Ross K."/>
            <person name="Ryan E."/>
            <person name="Settipalli S."/>
            <person name="Shea T."/>
            <person name="Sherpa N."/>
            <person name="Shi L."/>
            <person name="Shih D."/>
            <person name="Sparrow T."/>
            <person name="Spaulding J."/>
            <person name="Stalker J."/>
            <person name="Stange-Thomann N."/>
            <person name="Stavropoulos S."/>
            <person name="Stone C."/>
            <person name="Strader C."/>
            <person name="Tesfaye S."/>
            <person name="Thomson T."/>
            <person name="Thoulutsang Y."/>
            <person name="Thoulutsang D."/>
            <person name="Topham K."/>
            <person name="Topping I."/>
            <person name="Tsamla T."/>
            <person name="Vassiliev H."/>
            <person name="Vo A."/>
            <person name="Wangchuk T."/>
            <person name="Wangdi T."/>
            <person name="Weiand M."/>
            <person name="Wilkinson J."/>
            <person name="Wilson A."/>
            <person name="Yadav S."/>
            <person name="Young G."/>
            <person name="Yu Q."/>
            <person name="Zembek L."/>
            <person name="Zhong D."/>
            <person name="Zimmer A."/>
            <person name="Zwirko Z."/>
            <person name="Jaffe D.B."/>
            <person name="Alvarez P."/>
            <person name="Brockman W."/>
            <person name="Butler J."/>
            <person name="Chin C."/>
            <person name="Gnerre S."/>
            <person name="Grabherr M."/>
            <person name="Kleber M."/>
            <person name="Mauceli E."/>
            <person name="MacCallum I."/>
        </authorList>
    </citation>
    <scope>NUCLEOTIDE SEQUENCE [LARGE SCALE GENOMIC DNA]</scope>
    <source>
        <strain evidence="2">MSH-3 / Tucson 14011-0111.49</strain>
    </source>
</reference>
<evidence type="ECO:0000313" key="2">
    <source>
        <dbReference type="Proteomes" id="UP000008744"/>
    </source>
</evidence>
<dbReference type="HOGENOM" id="CLU_2944135_0_0_1"/>
<protein>
    <submittedName>
        <fullName evidence="1">GL14525</fullName>
    </submittedName>
</protein>
<sequence>MPLGFKIHPSPQMLCDDSHLLLQVAFVSRPMRSSEVALAQYQVSENTSSKDCIRKISKKA</sequence>
<accession>B4GW69</accession>
<dbReference type="AlphaFoldDB" id="B4GW69"/>
<proteinExistence type="predicted"/>
<evidence type="ECO:0000313" key="1">
    <source>
        <dbReference type="EMBL" id="EDW26914.1"/>
    </source>
</evidence>
<dbReference type="OMA" id="IHPSPQM"/>
<organism evidence="2">
    <name type="scientific">Drosophila persimilis</name>
    <name type="common">Fruit fly</name>
    <dbReference type="NCBI Taxonomy" id="7234"/>
    <lineage>
        <taxon>Eukaryota</taxon>
        <taxon>Metazoa</taxon>
        <taxon>Ecdysozoa</taxon>
        <taxon>Arthropoda</taxon>
        <taxon>Hexapoda</taxon>
        <taxon>Insecta</taxon>
        <taxon>Pterygota</taxon>
        <taxon>Neoptera</taxon>
        <taxon>Endopterygota</taxon>
        <taxon>Diptera</taxon>
        <taxon>Brachycera</taxon>
        <taxon>Muscomorpha</taxon>
        <taxon>Ephydroidea</taxon>
        <taxon>Drosophilidae</taxon>
        <taxon>Drosophila</taxon>
        <taxon>Sophophora</taxon>
    </lineage>
</organism>
<dbReference type="Proteomes" id="UP000008744">
    <property type="component" value="Unassembled WGS sequence"/>
</dbReference>
<name>B4GW69_DROPE</name>